<keyword evidence="11" id="KW-0539">Nucleus</keyword>
<comment type="function">
    <text evidence="11">Bifunctional DNA N-glycosylase with associated apurinic/apyrimidinic (AP) lyase function that catalyzes the first step in base excision repair (BER), the primary repair pathway for the repair of oxidative DNA damage. The DNA N-glycosylase activity releases the damaged DNA base from DNA by cleaving the N-glycosidic bond, leaving an AP site. The AP lyase activity cleaves the phosphodiester bond 3' to the AP site by a beta-elimination. Primarily recognizes and repairs oxidative base damage of pyrimidines.</text>
</comment>
<dbReference type="FunFam" id="1.10.340.30:FF:000005">
    <property type="entry name" value="Endonuclease III-like protein 1"/>
    <property type="match status" value="1"/>
</dbReference>
<dbReference type="PANTHER" id="PTHR43286:SF1">
    <property type="entry name" value="ENDONUCLEASE III-LIKE PROTEIN 1"/>
    <property type="match status" value="1"/>
</dbReference>
<keyword evidence="5 11" id="KW-0378">Hydrolase</keyword>
<evidence type="ECO:0000256" key="7">
    <source>
        <dbReference type="ARBA" id="ARBA00023014"/>
    </source>
</evidence>
<dbReference type="GO" id="GO:0005634">
    <property type="term" value="C:nucleus"/>
    <property type="evidence" value="ECO:0007669"/>
    <property type="project" value="UniProtKB-SubCell"/>
</dbReference>
<keyword evidence="10 11" id="KW-0326">Glycosidase</keyword>
<dbReference type="OrthoDB" id="2099276at2759"/>
<dbReference type="Pfam" id="PF00633">
    <property type="entry name" value="HHH"/>
    <property type="match status" value="1"/>
</dbReference>
<protein>
    <recommendedName>
        <fullName evidence="11">Endonuclease III homolog</fullName>
        <ecNumber evidence="11">3.2.2.-</ecNumber>
        <ecNumber evidence="11">4.2.99.18</ecNumber>
    </recommendedName>
    <alternativeName>
        <fullName evidence="11">Bifunctional DNA N-glycosylase/DNA-(apurinic or apyrimidinic site) lyase</fullName>
        <shortName evidence="11">DNA glycosylase/AP lyase</shortName>
    </alternativeName>
</protein>
<dbReference type="GO" id="GO:0005739">
    <property type="term" value="C:mitochondrion"/>
    <property type="evidence" value="ECO:0007669"/>
    <property type="project" value="UniProtKB-SubCell"/>
</dbReference>
<evidence type="ECO:0000259" key="12">
    <source>
        <dbReference type="SMART" id="SM00478"/>
    </source>
</evidence>
<evidence type="ECO:0000313" key="13">
    <source>
        <dbReference type="EMBL" id="PRT55531.1"/>
    </source>
</evidence>
<dbReference type="GO" id="GO:0046872">
    <property type="term" value="F:metal ion binding"/>
    <property type="evidence" value="ECO:0007669"/>
    <property type="project" value="UniProtKB-KW"/>
</dbReference>
<dbReference type="GO" id="GO:0051539">
    <property type="term" value="F:4 iron, 4 sulfur cluster binding"/>
    <property type="evidence" value="ECO:0007669"/>
    <property type="project" value="UniProtKB-KW"/>
</dbReference>
<dbReference type="PANTHER" id="PTHR43286">
    <property type="entry name" value="ENDONUCLEASE III-LIKE PROTEIN 1"/>
    <property type="match status" value="1"/>
</dbReference>
<dbReference type="EC" id="4.2.99.18" evidence="11"/>
<keyword evidence="13" id="KW-0255">Endonuclease</keyword>
<comment type="caution">
    <text evidence="11">Lacks conserved residue(s) required for the propagation of feature annotation.</text>
</comment>
<feature type="domain" description="HhH-GPD" evidence="12">
    <location>
        <begin position="114"/>
        <end position="270"/>
    </location>
</feature>
<proteinExistence type="inferred from homology"/>
<dbReference type="EMBL" id="NDIQ01000021">
    <property type="protein sequence ID" value="PRT55531.1"/>
    <property type="molecule type" value="Genomic_DNA"/>
</dbReference>
<keyword evidence="3" id="KW-0479">Metal-binding</keyword>
<comment type="caution">
    <text evidence="13">The sequence shown here is derived from an EMBL/GenBank/DDBJ whole genome shotgun (WGS) entry which is preliminary data.</text>
</comment>
<dbReference type="Proteomes" id="UP000238350">
    <property type="component" value="Unassembled WGS sequence"/>
</dbReference>
<keyword evidence="2" id="KW-0004">4Fe-4S</keyword>
<reference evidence="13 14" key="1">
    <citation type="submission" date="2017-04" db="EMBL/GenBank/DDBJ databases">
        <title>Genome sequencing of [Candida] sorbophila.</title>
        <authorList>
            <person name="Ahn J.O."/>
        </authorList>
    </citation>
    <scope>NUCLEOTIDE SEQUENCE [LARGE SCALE GENOMIC DNA]</scope>
    <source>
        <strain evidence="13 14">DS02</strain>
    </source>
</reference>
<evidence type="ECO:0000256" key="6">
    <source>
        <dbReference type="ARBA" id="ARBA00023004"/>
    </source>
</evidence>
<evidence type="ECO:0000313" key="14">
    <source>
        <dbReference type="Proteomes" id="UP000238350"/>
    </source>
</evidence>
<dbReference type="InterPro" id="IPR003265">
    <property type="entry name" value="HhH-GPD_domain"/>
</dbReference>
<dbReference type="InterPro" id="IPR030841">
    <property type="entry name" value="NTH1"/>
</dbReference>
<organism evidence="13 14">
    <name type="scientific">Wickerhamiella sorbophila</name>
    <dbReference type="NCBI Taxonomy" id="45607"/>
    <lineage>
        <taxon>Eukaryota</taxon>
        <taxon>Fungi</taxon>
        <taxon>Dikarya</taxon>
        <taxon>Ascomycota</taxon>
        <taxon>Saccharomycotina</taxon>
        <taxon>Dipodascomycetes</taxon>
        <taxon>Dipodascales</taxon>
        <taxon>Trichomonascaceae</taxon>
        <taxon>Wickerhamiella</taxon>
    </lineage>
</organism>
<dbReference type="Gene3D" id="1.10.340.30">
    <property type="entry name" value="Hypothetical protein, domain 2"/>
    <property type="match status" value="1"/>
</dbReference>
<evidence type="ECO:0000256" key="4">
    <source>
        <dbReference type="ARBA" id="ARBA00022763"/>
    </source>
</evidence>
<comment type="catalytic activity">
    <reaction evidence="11">
        <text>2'-deoxyribonucleotide-(2'-deoxyribose 5'-phosphate)-2'-deoxyribonucleotide-DNA = a 3'-end 2'-deoxyribonucleotide-(2,3-dehydro-2,3-deoxyribose 5'-phosphate)-DNA + a 5'-end 5'-phospho-2'-deoxyribonucleoside-DNA + H(+)</text>
        <dbReference type="Rhea" id="RHEA:66592"/>
        <dbReference type="Rhea" id="RHEA-COMP:13180"/>
        <dbReference type="Rhea" id="RHEA-COMP:16897"/>
        <dbReference type="Rhea" id="RHEA-COMP:17067"/>
        <dbReference type="ChEBI" id="CHEBI:15378"/>
        <dbReference type="ChEBI" id="CHEBI:136412"/>
        <dbReference type="ChEBI" id="CHEBI:157695"/>
        <dbReference type="ChEBI" id="CHEBI:167181"/>
        <dbReference type="EC" id="4.2.99.18"/>
    </reaction>
</comment>
<evidence type="ECO:0000256" key="8">
    <source>
        <dbReference type="ARBA" id="ARBA00023204"/>
    </source>
</evidence>
<dbReference type="SMART" id="SM00478">
    <property type="entry name" value="ENDO3c"/>
    <property type="match status" value="1"/>
</dbReference>
<dbReference type="InterPro" id="IPR011257">
    <property type="entry name" value="DNA_glycosylase"/>
</dbReference>
<evidence type="ECO:0000256" key="11">
    <source>
        <dbReference type="HAMAP-Rule" id="MF_03183"/>
    </source>
</evidence>
<dbReference type="GO" id="GO:0003677">
    <property type="term" value="F:DNA binding"/>
    <property type="evidence" value="ECO:0007669"/>
    <property type="project" value="UniProtKB-UniRule"/>
</dbReference>
<evidence type="ECO:0000256" key="1">
    <source>
        <dbReference type="ARBA" id="ARBA00008343"/>
    </source>
</evidence>
<dbReference type="InterPro" id="IPR023170">
    <property type="entry name" value="HhH_base_excis_C"/>
</dbReference>
<keyword evidence="7" id="KW-0411">Iron-sulfur</keyword>
<dbReference type="STRING" id="45607.A0A2T0FKL2"/>
<keyword evidence="14" id="KW-1185">Reference proteome</keyword>
<evidence type="ECO:0000256" key="10">
    <source>
        <dbReference type="ARBA" id="ARBA00023295"/>
    </source>
</evidence>
<dbReference type="GO" id="GO:0140078">
    <property type="term" value="F:class I DNA-(apurinic or apyrimidinic site) endonuclease activity"/>
    <property type="evidence" value="ECO:0007669"/>
    <property type="project" value="UniProtKB-EC"/>
</dbReference>
<keyword evidence="8 11" id="KW-0234">DNA repair</keyword>
<name>A0A2T0FKL2_9ASCO</name>
<dbReference type="HAMAP" id="MF_03183">
    <property type="entry name" value="Endonuclease_III_Nth"/>
    <property type="match status" value="1"/>
</dbReference>
<keyword evidence="9 11" id="KW-0456">Lyase</keyword>
<sequence>MKSPKRRISGPALVTRASKRLAAVRKIPEVKTEEILAQVKVEAALDDSQIKEEELKVPDIEEPPRWREMVEKIKEMRAVTPAPVDTMGCERIPDSAGELTPKNRRFELLVTLMLSAQTKDEVNFATMVKLRQYLKPVGGLTLEGIRKTPVDRLDELIYSVGFHSKKAKYIKDTCEILVTEFDGDIPQSTEDMIRLPGVGPKMAFLLRSAAWNITDGIGVDVHVHRLANMWKWVPKTSHPTPEKTRVALEKWLPREYWREINPLLVGFGQTICPSISPKCTHCTLSKGLCNAAFRKGAR</sequence>
<keyword evidence="13" id="KW-0540">Nuclease</keyword>
<keyword evidence="4 11" id="KW-0227">DNA damage</keyword>
<evidence type="ECO:0000256" key="3">
    <source>
        <dbReference type="ARBA" id="ARBA00022723"/>
    </source>
</evidence>
<gene>
    <name evidence="11" type="primary">NTG1</name>
    <name evidence="13" type="ORF">B9G98_03151</name>
</gene>
<evidence type="ECO:0000256" key="2">
    <source>
        <dbReference type="ARBA" id="ARBA00022485"/>
    </source>
</evidence>
<dbReference type="Pfam" id="PF00730">
    <property type="entry name" value="HhH-GPD"/>
    <property type="match status" value="1"/>
</dbReference>
<comment type="subcellular location">
    <subcellularLocation>
        <location evidence="11">Nucleus</location>
    </subcellularLocation>
    <subcellularLocation>
        <location evidence="11">Mitochondrion</location>
    </subcellularLocation>
</comment>
<dbReference type="EC" id="3.2.2.-" evidence="11"/>
<keyword evidence="6" id="KW-0408">Iron</keyword>
<dbReference type="CDD" id="cd00056">
    <property type="entry name" value="ENDO3c"/>
    <property type="match status" value="1"/>
</dbReference>
<dbReference type="GO" id="GO:0000703">
    <property type="term" value="F:oxidized pyrimidine nucleobase lesion DNA N-glycosylase activity"/>
    <property type="evidence" value="ECO:0007669"/>
    <property type="project" value="UniProtKB-UniRule"/>
</dbReference>
<dbReference type="GO" id="GO:0006289">
    <property type="term" value="P:nucleotide-excision repair"/>
    <property type="evidence" value="ECO:0007669"/>
    <property type="project" value="TreeGrafter"/>
</dbReference>
<accession>A0A2T0FKL2</accession>
<evidence type="ECO:0000256" key="9">
    <source>
        <dbReference type="ARBA" id="ARBA00023239"/>
    </source>
</evidence>
<comment type="similarity">
    <text evidence="1 11">Belongs to the Nth/MutY family.</text>
</comment>
<evidence type="ECO:0000256" key="5">
    <source>
        <dbReference type="ARBA" id="ARBA00022801"/>
    </source>
</evidence>
<dbReference type="AlphaFoldDB" id="A0A2T0FKL2"/>
<dbReference type="Gene3D" id="1.10.1670.10">
    <property type="entry name" value="Helix-hairpin-Helix base-excision DNA repair enzymes (C-terminal)"/>
    <property type="match status" value="1"/>
</dbReference>
<dbReference type="SUPFAM" id="SSF48150">
    <property type="entry name" value="DNA-glycosylase"/>
    <property type="match status" value="1"/>
</dbReference>
<dbReference type="InterPro" id="IPR000445">
    <property type="entry name" value="HhH_motif"/>
</dbReference>
<keyword evidence="11" id="KW-0496">Mitochondrion</keyword>
<dbReference type="GO" id="GO:0006285">
    <property type="term" value="P:base-excision repair, AP site formation"/>
    <property type="evidence" value="ECO:0007669"/>
    <property type="project" value="UniProtKB-UniRule"/>
</dbReference>